<dbReference type="InterPro" id="IPR036597">
    <property type="entry name" value="Fido-like_dom_sf"/>
</dbReference>
<dbReference type="Proteomes" id="UP000885759">
    <property type="component" value="Unassembled WGS sequence"/>
</dbReference>
<dbReference type="GO" id="GO:0005524">
    <property type="term" value="F:ATP binding"/>
    <property type="evidence" value="ECO:0007669"/>
    <property type="project" value="UniProtKB-KW"/>
</dbReference>
<feature type="binding site" evidence="3">
    <location>
        <begin position="222"/>
        <end position="229"/>
    </location>
    <ligand>
        <name>ATP</name>
        <dbReference type="ChEBI" id="CHEBI:30616"/>
    </ligand>
</feature>
<dbReference type="SUPFAM" id="SSF46785">
    <property type="entry name" value="Winged helix' DNA-binding domain"/>
    <property type="match status" value="1"/>
</dbReference>
<dbReference type="AlphaFoldDB" id="A0A7C4VMC4"/>
<comment type="caution">
    <text evidence="5">The sequence shown here is derived from an EMBL/GenBank/DDBJ whole genome shotgun (WGS) entry which is preliminary data.</text>
</comment>
<feature type="binding site" evidence="3">
    <location>
        <begin position="260"/>
        <end position="261"/>
    </location>
    <ligand>
        <name>ATP</name>
        <dbReference type="ChEBI" id="CHEBI:30616"/>
    </ligand>
</feature>
<dbReference type="Gene3D" id="1.10.3290.10">
    <property type="entry name" value="Fido-like domain"/>
    <property type="match status" value="1"/>
</dbReference>
<feature type="binding site" evidence="1">
    <location>
        <position position="260"/>
    </location>
    <ligand>
        <name>ATP</name>
        <dbReference type="ChEBI" id="CHEBI:30616"/>
    </ligand>
</feature>
<evidence type="ECO:0000256" key="2">
    <source>
        <dbReference type="PIRSR" id="PIRSR640198-1"/>
    </source>
</evidence>
<dbReference type="InterPro" id="IPR003812">
    <property type="entry name" value="Fido"/>
</dbReference>
<dbReference type="EMBL" id="DRPZ01000281">
    <property type="protein sequence ID" value="HGY10602.1"/>
    <property type="molecule type" value="Genomic_DNA"/>
</dbReference>
<protein>
    <submittedName>
        <fullName evidence="5">Fic family protein</fullName>
    </submittedName>
</protein>
<feature type="binding site" evidence="1">
    <location>
        <begin position="223"/>
        <end position="229"/>
    </location>
    <ligand>
        <name>ATP</name>
        <dbReference type="ChEBI" id="CHEBI:30616"/>
    </ligand>
</feature>
<dbReference type="Pfam" id="PF13784">
    <property type="entry name" value="Fic_N"/>
    <property type="match status" value="1"/>
</dbReference>
<feature type="binding site" evidence="1">
    <location>
        <position position="82"/>
    </location>
    <ligand>
        <name>ATP</name>
        <dbReference type="ChEBI" id="CHEBI:30616"/>
    </ligand>
</feature>
<dbReference type="PIRSF" id="PIRSF038925">
    <property type="entry name" value="AMP-prot_trans"/>
    <property type="match status" value="1"/>
</dbReference>
<evidence type="ECO:0000256" key="3">
    <source>
        <dbReference type="PIRSR" id="PIRSR640198-2"/>
    </source>
</evidence>
<dbReference type="InterPro" id="IPR036390">
    <property type="entry name" value="WH_DNA-bd_sf"/>
</dbReference>
<name>A0A7C4VMC4_9DEIN</name>
<accession>A0A7C4VMC4</accession>
<dbReference type="InterPro" id="IPR036388">
    <property type="entry name" value="WH-like_DNA-bd_sf"/>
</dbReference>
<evidence type="ECO:0000313" key="5">
    <source>
        <dbReference type="EMBL" id="HGY10602.1"/>
    </source>
</evidence>
<feature type="active site" evidence="2">
    <location>
        <position position="218"/>
    </location>
</feature>
<dbReference type="Pfam" id="PF02661">
    <property type="entry name" value="Fic"/>
    <property type="match status" value="1"/>
</dbReference>
<organism evidence="5">
    <name type="scientific">Oceanithermus profundus</name>
    <dbReference type="NCBI Taxonomy" id="187137"/>
    <lineage>
        <taxon>Bacteria</taxon>
        <taxon>Thermotogati</taxon>
        <taxon>Deinococcota</taxon>
        <taxon>Deinococci</taxon>
        <taxon>Thermales</taxon>
        <taxon>Thermaceae</taxon>
        <taxon>Oceanithermus</taxon>
    </lineage>
</organism>
<dbReference type="PANTHER" id="PTHR13504:SF38">
    <property type="entry name" value="FIDO DOMAIN-CONTAINING PROTEIN"/>
    <property type="match status" value="1"/>
</dbReference>
<dbReference type="PANTHER" id="PTHR13504">
    <property type="entry name" value="FIDO DOMAIN-CONTAINING PROTEIN DDB_G0283145"/>
    <property type="match status" value="1"/>
</dbReference>
<evidence type="ECO:0000259" key="4">
    <source>
        <dbReference type="PROSITE" id="PS51459"/>
    </source>
</evidence>
<dbReference type="SUPFAM" id="SSF140931">
    <property type="entry name" value="Fic-like"/>
    <property type="match status" value="1"/>
</dbReference>
<gene>
    <name evidence="5" type="ORF">ENK37_11235</name>
</gene>
<dbReference type="InterPro" id="IPR025758">
    <property type="entry name" value="Fic/DOC_N"/>
</dbReference>
<feature type="binding site" evidence="1">
    <location>
        <position position="218"/>
    </location>
    <ligand>
        <name>ATP</name>
        <dbReference type="ChEBI" id="CHEBI:30616"/>
    </ligand>
</feature>
<dbReference type="InterPro" id="IPR040198">
    <property type="entry name" value="Fido_containing"/>
</dbReference>
<dbReference type="PROSITE" id="PS51459">
    <property type="entry name" value="FIDO"/>
    <property type="match status" value="1"/>
</dbReference>
<evidence type="ECO:0000256" key="1">
    <source>
        <dbReference type="PIRSR" id="PIRSR038925-1"/>
    </source>
</evidence>
<dbReference type="InterPro" id="IPR026287">
    <property type="entry name" value="SoFic-like"/>
</dbReference>
<dbReference type="Gene3D" id="1.10.10.10">
    <property type="entry name" value="Winged helix-like DNA-binding domain superfamily/Winged helix DNA-binding domain"/>
    <property type="match status" value="1"/>
</dbReference>
<feature type="domain" description="Fido" evidence="4">
    <location>
        <begin position="132"/>
        <end position="282"/>
    </location>
</feature>
<reference evidence="5" key="1">
    <citation type="journal article" date="2020" name="mSystems">
        <title>Genome- and Community-Level Interaction Insights into Carbon Utilization and Element Cycling Functions of Hydrothermarchaeota in Hydrothermal Sediment.</title>
        <authorList>
            <person name="Zhou Z."/>
            <person name="Liu Y."/>
            <person name="Xu W."/>
            <person name="Pan J."/>
            <person name="Luo Z.H."/>
            <person name="Li M."/>
        </authorList>
    </citation>
    <scope>NUCLEOTIDE SEQUENCE [LARGE SCALE GENOMIC DNA]</scope>
    <source>
        <strain evidence="5">HyVt-570</strain>
    </source>
</reference>
<sequence>MDKNRLSASGPGDLHPLGGGVFAFVPHPLPPQLDLDHELSALLADAALALGRLDGLGHRLPNPHLLIRPFARIEAVGSSRIEGTQASLVDLYAAEAEVPLFPPPEIKDDALETRNYVRALEKSVAMLQELPISIRLLRRAHQTLMEGVRGRSRGPGELRRGQNWIGGRDLPSAAYVPPPHHLVPGLLADLERYINHESGRYHPLIDLALVHYQFEAIHPFWDGNGRIGRLLITLMLLDKGLLSQPLLYLSAYFEDTRDEYYRLLQRVTREGDWRSWVGYFLRGVLTQANDALERSARLVELRERYRATLQDAHANSTLLSVVDHLFSRPVFTVRQLEAELGISFATANKAVARLTKAGILVELTGQRRNRLFAANEVLDLL</sequence>
<keyword evidence="1" id="KW-0547">Nucleotide-binding</keyword>
<keyword evidence="1" id="KW-0067">ATP-binding</keyword>
<proteinExistence type="predicted"/>